<accession>A0A6M5YJL2</accession>
<evidence type="ECO:0000313" key="2">
    <source>
        <dbReference type="Proteomes" id="UP000503447"/>
    </source>
</evidence>
<dbReference type="Proteomes" id="UP000503447">
    <property type="component" value="Chromosome"/>
</dbReference>
<sequence>MPSDGSLTANRLKDVAAMLLVGDAVLAFVVPEKRVRLWHSGPGWWERLVTPLRERPDLVRLLSVAEAGVGLWLAGRVRVHPSAVPPVRTATRRES</sequence>
<keyword evidence="2" id="KW-1185">Reference proteome</keyword>
<reference evidence="2" key="1">
    <citation type="submission" date="2020-05" db="EMBL/GenBank/DDBJ databases">
        <title>Frigoriglobus tundricola gen. nov., sp. nov., a psychrotolerant cellulolytic planctomycete of the family Gemmataceae with two divergent copies of 16S rRNA gene.</title>
        <authorList>
            <person name="Kulichevskaya I.S."/>
            <person name="Ivanova A.A."/>
            <person name="Naumoff D.G."/>
            <person name="Beletsky A.V."/>
            <person name="Rijpstra W.I.C."/>
            <person name="Sinninghe Damste J.S."/>
            <person name="Mardanov A.V."/>
            <person name="Ravin N.V."/>
            <person name="Dedysh S.N."/>
        </authorList>
    </citation>
    <scope>NUCLEOTIDE SEQUENCE [LARGE SCALE GENOMIC DNA]</scope>
    <source>
        <strain evidence="2">PL17</strain>
    </source>
</reference>
<dbReference type="KEGG" id="ftj:FTUN_0667"/>
<protein>
    <submittedName>
        <fullName evidence="1">Uncharacterized protein</fullName>
    </submittedName>
</protein>
<dbReference type="AlphaFoldDB" id="A0A6M5YJL2"/>
<evidence type="ECO:0000313" key="1">
    <source>
        <dbReference type="EMBL" id="QJW93162.1"/>
    </source>
</evidence>
<organism evidence="1 2">
    <name type="scientific">Frigoriglobus tundricola</name>
    <dbReference type="NCBI Taxonomy" id="2774151"/>
    <lineage>
        <taxon>Bacteria</taxon>
        <taxon>Pseudomonadati</taxon>
        <taxon>Planctomycetota</taxon>
        <taxon>Planctomycetia</taxon>
        <taxon>Gemmatales</taxon>
        <taxon>Gemmataceae</taxon>
        <taxon>Frigoriglobus</taxon>
    </lineage>
</organism>
<name>A0A6M5YJL2_9BACT</name>
<gene>
    <name evidence="1" type="ORF">FTUN_0667</name>
</gene>
<dbReference type="EMBL" id="CP053452">
    <property type="protein sequence ID" value="QJW93162.1"/>
    <property type="molecule type" value="Genomic_DNA"/>
</dbReference>
<dbReference type="RefSeq" id="WP_171469418.1">
    <property type="nucleotide sequence ID" value="NZ_CP053452.2"/>
</dbReference>
<proteinExistence type="predicted"/>